<organism evidence="1 2">
    <name type="scientific">Hyaloscypha bicolor E</name>
    <dbReference type="NCBI Taxonomy" id="1095630"/>
    <lineage>
        <taxon>Eukaryota</taxon>
        <taxon>Fungi</taxon>
        <taxon>Dikarya</taxon>
        <taxon>Ascomycota</taxon>
        <taxon>Pezizomycotina</taxon>
        <taxon>Leotiomycetes</taxon>
        <taxon>Helotiales</taxon>
        <taxon>Hyaloscyphaceae</taxon>
        <taxon>Hyaloscypha</taxon>
        <taxon>Hyaloscypha bicolor</taxon>
    </lineage>
</organism>
<dbReference type="InParanoid" id="A0A2J6TDV9"/>
<keyword evidence="2" id="KW-1185">Reference proteome</keyword>
<dbReference type="AlphaFoldDB" id="A0A2J6TDV9"/>
<evidence type="ECO:0000313" key="2">
    <source>
        <dbReference type="Proteomes" id="UP000235371"/>
    </source>
</evidence>
<accession>A0A2J6TDV9</accession>
<protein>
    <submittedName>
        <fullName evidence="1">Uncharacterized protein</fullName>
    </submittedName>
</protein>
<dbReference type="EMBL" id="KZ613786">
    <property type="protein sequence ID" value="PMD61216.1"/>
    <property type="molecule type" value="Genomic_DNA"/>
</dbReference>
<gene>
    <name evidence="1" type="ORF">K444DRAFT_719317</name>
</gene>
<dbReference type="Proteomes" id="UP000235371">
    <property type="component" value="Unassembled WGS sequence"/>
</dbReference>
<dbReference type="RefSeq" id="XP_024738120.1">
    <property type="nucleotide sequence ID" value="XM_024888454.1"/>
</dbReference>
<reference evidence="1 2" key="1">
    <citation type="submission" date="2016-04" db="EMBL/GenBank/DDBJ databases">
        <title>A degradative enzymes factory behind the ericoid mycorrhizal symbiosis.</title>
        <authorList>
            <consortium name="DOE Joint Genome Institute"/>
            <person name="Martino E."/>
            <person name="Morin E."/>
            <person name="Grelet G."/>
            <person name="Kuo A."/>
            <person name="Kohler A."/>
            <person name="Daghino S."/>
            <person name="Barry K."/>
            <person name="Choi C."/>
            <person name="Cichocki N."/>
            <person name="Clum A."/>
            <person name="Copeland A."/>
            <person name="Hainaut M."/>
            <person name="Haridas S."/>
            <person name="Labutti K."/>
            <person name="Lindquist E."/>
            <person name="Lipzen A."/>
            <person name="Khouja H.-R."/>
            <person name="Murat C."/>
            <person name="Ohm R."/>
            <person name="Olson A."/>
            <person name="Spatafora J."/>
            <person name="Veneault-Fourrey C."/>
            <person name="Henrissat B."/>
            <person name="Grigoriev I."/>
            <person name="Martin F."/>
            <person name="Perotto S."/>
        </authorList>
    </citation>
    <scope>NUCLEOTIDE SEQUENCE [LARGE SCALE GENOMIC DNA]</scope>
    <source>
        <strain evidence="1 2">E</strain>
    </source>
</reference>
<proteinExistence type="predicted"/>
<dbReference type="GeneID" id="36596530"/>
<sequence length="154" mass="16791">MAEPATRASILKHYSTTYYNAGVSIGIAEHSRDVLAGIRANWIENILNMPDTISVTFDGIFKDGHGNKWVREGALDNINIVVLLDHVYSTGKKWNGTFKRHHDIQYTLDYDVRVTSVPQDGVAIVAADSGDEGKNDGDGPFIFPGIGDSKAGID</sequence>
<name>A0A2J6TDV9_9HELO</name>
<evidence type="ECO:0000313" key="1">
    <source>
        <dbReference type="EMBL" id="PMD61216.1"/>
    </source>
</evidence>